<accession>A0ACC2NZ03</accession>
<sequence>MESLYSGVGPGEAVWLVFLSNANPLSGPGVEPAGRTEYHSLVRILWRSPQVGYGDNSGFVHICSGCLVTTQHVLTTAQCIKNRQPDHLKVNLFNGTDWSHPLSEFVASEKTYNDWAAENSEATSTSEFNDIAILTLRSNAAVSLLHGVSIRLPLRSGTHVEFAGWNVNSRMAPVKTYMEIMKASSCEARIRNLSKDPFKHFEPLGGLLCASSANRGAILDEIDQGAPVYARTTFVKIIVGISIQRSPFLGTDMSDPNQVNLVLFFKNFATFISAVTDNRVRYVC</sequence>
<comment type="caution">
    <text evidence="1">The sequence shown here is derived from an EMBL/GenBank/DDBJ whole genome shotgun (WGS) entry which is preliminary data.</text>
</comment>
<keyword evidence="2" id="KW-1185">Reference proteome</keyword>
<reference evidence="1" key="1">
    <citation type="submission" date="2023-04" db="EMBL/GenBank/DDBJ databases">
        <title>A chromosome-level genome assembly of the parasitoid wasp Eretmocerus hayati.</title>
        <authorList>
            <person name="Zhong Y."/>
            <person name="Liu S."/>
            <person name="Liu Y."/>
        </authorList>
    </citation>
    <scope>NUCLEOTIDE SEQUENCE</scope>
    <source>
        <strain evidence="1">ZJU_SS_LIU_2023</strain>
    </source>
</reference>
<evidence type="ECO:0000313" key="1">
    <source>
        <dbReference type="EMBL" id="KAJ8676342.1"/>
    </source>
</evidence>
<dbReference type="Proteomes" id="UP001239111">
    <property type="component" value="Chromosome 2"/>
</dbReference>
<name>A0ACC2NZ03_9HYME</name>
<protein>
    <submittedName>
        <fullName evidence="1">Uncharacterized protein</fullName>
    </submittedName>
</protein>
<proteinExistence type="predicted"/>
<evidence type="ECO:0000313" key="2">
    <source>
        <dbReference type="Proteomes" id="UP001239111"/>
    </source>
</evidence>
<gene>
    <name evidence="1" type="ORF">QAD02_012129</name>
</gene>
<dbReference type="EMBL" id="CM056742">
    <property type="protein sequence ID" value="KAJ8676342.1"/>
    <property type="molecule type" value="Genomic_DNA"/>
</dbReference>
<organism evidence="1 2">
    <name type="scientific">Eretmocerus hayati</name>
    <dbReference type="NCBI Taxonomy" id="131215"/>
    <lineage>
        <taxon>Eukaryota</taxon>
        <taxon>Metazoa</taxon>
        <taxon>Ecdysozoa</taxon>
        <taxon>Arthropoda</taxon>
        <taxon>Hexapoda</taxon>
        <taxon>Insecta</taxon>
        <taxon>Pterygota</taxon>
        <taxon>Neoptera</taxon>
        <taxon>Endopterygota</taxon>
        <taxon>Hymenoptera</taxon>
        <taxon>Apocrita</taxon>
        <taxon>Proctotrupomorpha</taxon>
        <taxon>Chalcidoidea</taxon>
        <taxon>Aphelinidae</taxon>
        <taxon>Aphelininae</taxon>
        <taxon>Eretmocerus</taxon>
    </lineage>
</organism>